<feature type="signal peptide" evidence="1">
    <location>
        <begin position="1"/>
        <end position="24"/>
    </location>
</feature>
<reference evidence="3" key="1">
    <citation type="journal article" date="2019" name="Int. J. Syst. Evol. Microbiol.">
        <title>The Global Catalogue of Microorganisms (GCM) 10K type strain sequencing project: providing services to taxonomists for standard genome sequencing and annotation.</title>
        <authorList>
            <consortium name="The Broad Institute Genomics Platform"/>
            <consortium name="The Broad Institute Genome Sequencing Center for Infectious Disease"/>
            <person name="Wu L."/>
            <person name="Ma J."/>
        </authorList>
    </citation>
    <scope>NUCLEOTIDE SEQUENCE [LARGE SCALE GENOMIC DNA]</scope>
    <source>
        <strain evidence="3">CECT 8288</strain>
    </source>
</reference>
<dbReference type="RefSeq" id="WP_377362660.1">
    <property type="nucleotide sequence ID" value="NZ_JBHRYN010000009.1"/>
</dbReference>
<evidence type="ECO:0000256" key="1">
    <source>
        <dbReference type="SAM" id="SignalP"/>
    </source>
</evidence>
<keyword evidence="1" id="KW-0732">Signal</keyword>
<protein>
    <recommendedName>
        <fullName evidence="4">Copper binding protein CusF</fullName>
    </recommendedName>
</protein>
<sequence length="102" mass="11591">MNIIKKQSLCLMALILMLSTFVRADLTEATVFIDQLDLNNNMVLVSDVKMSVSKFTVVQYAGDSETVRRPLSILKEGQQVRISFEYAHNRLNTIEKIVILSK</sequence>
<gene>
    <name evidence="2" type="ORF">ACFOND_07660</name>
</gene>
<evidence type="ECO:0000313" key="3">
    <source>
        <dbReference type="Proteomes" id="UP001595710"/>
    </source>
</evidence>
<name>A0ABV7WRP7_9GAMM</name>
<proteinExistence type="predicted"/>
<dbReference type="Proteomes" id="UP001595710">
    <property type="component" value="Unassembled WGS sequence"/>
</dbReference>
<organism evidence="2 3">
    <name type="scientific">Reinekea marina</name>
    <dbReference type="NCBI Taxonomy" id="1310421"/>
    <lineage>
        <taxon>Bacteria</taxon>
        <taxon>Pseudomonadati</taxon>
        <taxon>Pseudomonadota</taxon>
        <taxon>Gammaproteobacteria</taxon>
        <taxon>Oceanospirillales</taxon>
        <taxon>Saccharospirillaceae</taxon>
        <taxon>Reinekea</taxon>
    </lineage>
</organism>
<evidence type="ECO:0008006" key="4">
    <source>
        <dbReference type="Google" id="ProtNLM"/>
    </source>
</evidence>
<comment type="caution">
    <text evidence="2">The sequence shown here is derived from an EMBL/GenBank/DDBJ whole genome shotgun (WGS) entry which is preliminary data.</text>
</comment>
<accession>A0ABV7WRP7</accession>
<dbReference type="EMBL" id="JBHRYN010000009">
    <property type="protein sequence ID" value="MFC3701506.1"/>
    <property type="molecule type" value="Genomic_DNA"/>
</dbReference>
<feature type="chain" id="PRO_5045455824" description="Copper binding protein CusF" evidence="1">
    <location>
        <begin position="25"/>
        <end position="102"/>
    </location>
</feature>
<evidence type="ECO:0000313" key="2">
    <source>
        <dbReference type="EMBL" id="MFC3701506.1"/>
    </source>
</evidence>
<keyword evidence="3" id="KW-1185">Reference proteome</keyword>